<organism evidence="2">
    <name type="scientific">Panicum hallii</name>
    <dbReference type="NCBI Taxonomy" id="206008"/>
    <lineage>
        <taxon>Eukaryota</taxon>
        <taxon>Viridiplantae</taxon>
        <taxon>Streptophyta</taxon>
        <taxon>Embryophyta</taxon>
        <taxon>Tracheophyta</taxon>
        <taxon>Spermatophyta</taxon>
        <taxon>Magnoliopsida</taxon>
        <taxon>Liliopsida</taxon>
        <taxon>Poales</taxon>
        <taxon>Poaceae</taxon>
        <taxon>PACMAD clade</taxon>
        <taxon>Panicoideae</taxon>
        <taxon>Panicodae</taxon>
        <taxon>Paniceae</taxon>
        <taxon>Panicinae</taxon>
        <taxon>Panicum</taxon>
        <taxon>Panicum sect. Panicum</taxon>
    </lineage>
</organism>
<dbReference type="EMBL" id="CM008052">
    <property type="protein sequence ID" value="PVH35298.1"/>
    <property type="molecule type" value="Genomic_DNA"/>
</dbReference>
<feature type="region of interest" description="Disordered" evidence="1">
    <location>
        <begin position="50"/>
        <end position="141"/>
    </location>
</feature>
<accession>A0A2T8ICC7</accession>
<gene>
    <name evidence="2" type="ORF">PAHAL_7G145000</name>
</gene>
<dbReference type="AlphaFoldDB" id="A0A2T8ICC7"/>
<proteinExistence type="predicted"/>
<evidence type="ECO:0000256" key="1">
    <source>
        <dbReference type="SAM" id="MobiDB-lite"/>
    </source>
</evidence>
<name>A0A2T8ICC7_9POAL</name>
<protein>
    <submittedName>
        <fullName evidence="2">Uncharacterized protein</fullName>
    </submittedName>
</protein>
<dbReference type="Proteomes" id="UP000243499">
    <property type="component" value="Chromosome 7"/>
</dbReference>
<dbReference type="Gramene" id="PVH35298">
    <property type="protein sequence ID" value="PVH35298"/>
    <property type="gene ID" value="PAHAL_7G145000"/>
</dbReference>
<sequence length="269" mass="29244">MALQKQPFLFCILFSLQKQPMPYVYIWLELVIGSVKRNYCFGTLSCARRRDRHAGRRPRRLARSPGRRPPPTSRFKRRPPPPSSSSFPISLQTVGAGPSSSLARDRRRDPVPRPLVPGGRGRRNTPPPPSRAGSGRGREGITPALLEDGALIARGSVVAMSKGGTGRPQGAATPRAAASGRAGGQAAGWYRVGGPSGNSELQTDSVQPDNVRGAGRCILVVPRPGKRKKMKINTRGRMTRKTSCQRSTAFSASSNVQVQHVRCREMYIV</sequence>
<reference evidence="2" key="1">
    <citation type="submission" date="2018-04" db="EMBL/GenBank/DDBJ databases">
        <title>WGS assembly of Panicum hallii.</title>
        <authorList>
            <person name="Lovell J."/>
            <person name="Jenkins J."/>
            <person name="Lowry D."/>
            <person name="Mamidi S."/>
            <person name="Sreedasyam A."/>
            <person name="Weng X."/>
            <person name="Barry K."/>
            <person name="Bonette J."/>
            <person name="Campitelli B."/>
            <person name="Daum C."/>
            <person name="Gordon S."/>
            <person name="Gould B."/>
            <person name="Lipzen A."/>
            <person name="Macqueen A."/>
            <person name="Palacio-Mejia J."/>
            <person name="Plott C."/>
            <person name="Shakirov E."/>
            <person name="Shu S."/>
            <person name="Yoshinaga Y."/>
            <person name="Zane M."/>
            <person name="Rokhsar D."/>
            <person name="Grimwood J."/>
            <person name="Schmutz J."/>
            <person name="Juenger T."/>
        </authorList>
    </citation>
    <scope>NUCLEOTIDE SEQUENCE [LARGE SCALE GENOMIC DNA]</scope>
    <source>
        <strain evidence="2">FIL2</strain>
    </source>
</reference>
<feature type="compositionally biased region" description="Low complexity" evidence="1">
    <location>
        <begin position="168"/>
        <end position="180"/>
    </location>
</feature>
<feature type="compositionally biased region" description="Polar residues" evidence="1">
    <location>
        <begin position="89"/>
        <end position="102"/>
    </location>
</feature>
<feature type="compositionally biased region" description="Basic residues" evidence="1">
    <location>
        <begin position="50"/>
        <end position="66"/>
    </location>
</feature>
<evidence type="ECO:0000313" key="2">
    <source>
        <dbReference type="EMBL" id="PVH35298.1"/>
    </source>
</evidence>
<feature type="region of interest" description="Disordered" evidence="1">
    <location>
        <begin position="161"/>
        <end position="185"/>
    </location>
</feature>